<evidence type="ECO:0000256" key="1">
    <source>
        <dbReference type="SAM" id="Phobius"/>
    </source>
</evidence>
<feature type="transmembrane region" description="Helical" evidence="1">
    <location>
        <begin position="296"/>
        <end position="317"/>
    </location>
</feature>
<gene>
    <name evidence="2" type="ORF">UFOPK3720_00775</name>
</gene>
<feature type="transmembrane region" description="Helical" evidence="1">
    <location>
        <begin position="396"/>
        <end position="420"/>
    </location>
</feature>
<accession>A0A6J7IPS2</accession>
<dbReference type="EMBL" id="CAFBNB010000128">
    <property type="protein sequence ID" value="CAB4932322.1"/>
    <property type="molecule type" value="Genomic_DNA"/>
</dbReference>
<feature type="transmembrane region" description="Helical" evidence="1">
    <location>
        <begin position="432"/>
        <end position="454"/>
    </location>
</feature>
<keyword evidence="1" id="KW-1133">Transmembrane helix</keyword>
<keyword evidence="1" id="KW-0812">Transmembrane</keyword>
<proteinExistence type="predicted"/>
<feature type="transmembrane region" description="Helical" evidence="1">
    <location>
        <begin position="345"/>
        <end position="364"/>
    </location>
</feature>
<sequence>MSRFVGTLHLARLALRRDRIVLPVWIAIFPLITVASASATMALYPDEASRMIAASAINDVPVAVALYGRIWDPTSLGALSLLKLAAMGGVMIGLLAIMLVTRHARAEEEKGRTELLGASVVGGWAGLTAAVIVAAVAMISIGVLSAGGLIAAGLPAAGSWAFGLAWATTGMAFAAISAIANQLTRTARSANALAFLVLAVAFLVRAIGDATGDSEAPSPLSWLSPIGWGQQVRPYAGDRFAVLPITVAFIALALAAAYVVDSRRDLGAGLLPDRAGRATAPSSLASPIALAWRLQYGMLIGWLAGYLVVSAIFGSIINDLSGMLDTPQAQQMIAALGGTTVMLDAFMAMEFSIMAFVTAAYGIVAARRLATEETDGHTESVLATSVSRWQLISSHLAVALVGTTLLALSQGAGFGLASAAQSGTLDRMGATMGASVVALPAIWLMVATVVLLYGFAPRLTYLSWALLVAFLLIAEFGALFEWPSWVTDTSPFAHIPKLPAAPMAWGSLLVLLVLAAALIAAGTVRFRKRDLAAP</sequence>
<feature type="transmembrane region" description="Helical" evidence="1">
    <location>
        <begin position="20"/>
        <end position="44"/>
    </location>
</feature>
<organism evidence="2">
    <name type="scientific">freshwater metagenome</name>
    <dbReference type="NCBI Taxonomy" id="449393"/>
    <lineage>
        <taxon>unclassified sequences</taxon>
        <taxon>metagenomes</taxon>
        <taxon>ecological metagenomes</taxon>
    </lineage>
</organism>
<dbReference type="AlphaFoldDB" id="A0A6J7IPS2"/>
<feature type="transmembrane region" description="Helical" evidence="1">
    <location>
        <begin position="461"/>
        <end position="480"/>
    </location>
</feature>
<feature type="transmembrane region" description="Helical" evidence="1">
    <location>
        <begin position="160"/>
        <end position="180"/>
    </location>
</feature>
<evidence type="ECO:0000313" key="2">
    <source>
        <dbReference type="EMBL" id="CAB4932322.1"/>
    </source>
</evidence>
<reference evidence="2" key="1">
    <citation type="submission" date="2020-05" db="EMBL/GenBank/DDBJ databases">
        <authorList>
            <person name="Chiriac C."/>
            <person name="Salcher M."/>
            <person name="Ghai R."/>
            <person name="Kavagutti S V."/>
        </authorList>
    </citation>
    <scope>NUCLEOTIDE SEQUENCE</scope>
</reference>
<protein>
    <submittedName>
        <fullName evidence="2">Unannotated protein</fullName>
    </submittedName>
</protein>
<name>A0A6J7IPS2_9ZZZZ</name>
<feature type="transmembrane region" description="Helical" evidence="1">
    <location>
        <begin position="500"/>
        <end position="521"/>
    </location>
</feature>
<feature type="transmembrane region" description="Helical" evidence="1">
    <location>
        <begin position="76"/>
        <end position="100"/>
    </location>
</feature>
<feature type="transmembrane region" description="Helical" evidence="1">
    <location>
        <begin position="240"/>
        <end position="260"/>
    </location>
</feature>
<feature type="transmembrane region" description="Helical" evidence="1">
    <location>
        <begin position="121"/>
        <end position="154"/>
    </location>
</feature>
<keyword evidence="1" id="KW-0472">Membrane</keyword>
<feature type="transmembrane region" description="Helical" evidence="1">
    <location>
        <begin position="192"/>
        <end position="208"/>
    </location>
</feature>